<geneLocation type="plasmid" evidence="1 2">
    <name>pMESCI01</name>
</geneLocation>
<reference evidence="2" key="1">
    <citation type="submission" date="2011-01" db="EMBL/GenBank/DDBJ databases">
        <title>Complete sequence of plasmid of Mesorhizobium ciceri bv. biserrulae WSM1271.</title>
        <authorList>
            <person name="Lucas S."/>
            <person name="Copeland A."/>
            <person name="Lapidus A."/>
            <person name="Cheng J.-F."/>
            <person name="Goodwin L."/>
            <person name="Pitluck S."/>
            <person name="Teshima H."/>
            <person name="Detter J.C."/>
            <person name="Han C."/>
            <person name="Tapia R."/>
            <person name="Land M."/>
            <person name="Hauser L."/>
            <person name="Kyrpides N."/>
            <person name="Ivanova N."/>
            <person name="Nandasena K."/>
            <person name="Reeve W.G."/>
            <person name="Howieson J.G."/>
            <person name="O'Hara G."/>
            <person name="Tiwari R.P."/>
            <person name="Woyke T."/>
        </authorList>
    </citation>
    <scope>NUCLEOTIDE SEQUENCE [LARGE SCALE GENOMIC DNA]</scope>
    <source>
        <strain evidence="2">HAMBI 2942 / LMG 23838 / WSM1271</strain>
        <plasmid evidence="2">Plasmid pMESCI01</plasmid>
    </source>
</reference>
<dbReference type="InterPro" id="IPR010385">
    <property type="entry name" value="DUF982"/>
</dbReference>
<gene>
    <name evidence="1" type="ordered locus">Mesci_6113</name>
</gene>
<dbReference type="Proteomes" id="UP000007471">
    <property type="component" value="Plasmid pMESCI01"/>
</dbReference>
<dbReference type="Pfam" id="PF06169">
    <property type="entry name" value="DUF982"/>
    <property type="match status" value="1"/>
</dbReference>
<dbReference type="KEGG" id="mci:Mesci_6113"/>
<dbReference type="EMBL" id="CP002448">
    <property type="protein sequence ID" value="ADV15114.1"/>
    <property type="molecule type" value="Genomic_DNA"/>
</dbReference>
<evidence type="ECO:0000313" key="1">
    <source>
        <dbReference type="EMBL" id="ADV15114.1"/>
    </source>
</evidence>
<protein>
    <recommendedName>
        <fullName evidence="3">DUF982 domain-containing protein</fullName>
    </recommendedName>
</protein>
<name>E8TP79_MESCW</name>
<dbReference type="RefSeq" id="WP_013525060.1">
    <property type="nucleotide sequence ID" value="NC_014918.1"/>
</dbReference>
<dbReference type="Gene3D" id="6.10.250.730">
    <property type="match status" value="1"/>
</dbReference>
<proteinExistence type="predicted"/>
<evidence type="ECO:0008006" key="3">
    <source>
        <dbReference type="Google" id="ProtNLM"/>
    </source>
</evidence>
<sequence length="80" mass="9226">MPLRWFNPPVYVKTDRPGFRLGISRIDTAAEELLKWSNRGPKWRLAAEACLTAMDGKMPTNDFRVLFEDAAEEEEMLLPD</sequence>
<dbReference type="HOGENOM" id="CLU_2585585_0_0_5"/>
<evidence type="ECO:0000313" key="2">
    <source>
        <dbReference type="Proteomes" id="UP000007471"/>
    </source>
</evidence>
<dbReference type="AlphaFoldDB" id="E8TP79"/>
<accession>E8TP79</accession>
<dbReference type="OrthoDB" id="8083621at2"/>
<organism evidence="1 2">
    <name type="scientific">Mesorhizobium ciceri biovar biserrulae (strain HAMBI 2942 / LMG 23838 / WSM1271)</name>
    <dbReference type="NCBI Taxonomy" id="765698"/>
    <lineage>
        <taxon>Bacteria</taxon>
        <taxon>Pseudomonadati</taxon>
        <taxon>Pseudomonadota</taxon>
        <taxon>Alphaproteobacteria</taxon>
        <taxon>Hyphomicrobiales</taxon>
        <taxon>Phyllobacteriaceae</taxon>
        <taxon>Mesorhizobium</taxon>
    </lineage>
</organism>
<dbReference type="PATRIC" id="fig|765698.3.peg.72"/>
<keyword evidence="1" id="KW-0614">Plasmid</keyword>